<accession>A0A7W7RRF1</accession>
<evidence type="ECO:0000256" key="1">
    <source>
        <dbReference type="SAM" id="MobiDB-lite"/>
    </source>
</evidence>
<dbReference type="SUPFAM" id="SSF46689">
    <property type="entry name" value="Homeodomain-like"/>
    <property type="match status" value="1"/>
</dbReference>
<gene>
    <name evidence="2" type="ORF">FHR32_001135</name>
</gene>
<proteinExistence type="predicted"/>
<reference evidence="2 3" key="1">
    <citation type="submission" date="2020-08" db="EMBL/GenBank/DDBJ databases">
        <title>Sequencing the genomes of 1000 actinobacteria strains.</title>
        <authorList>
            <person name="Klenk H.-P."/>
        </authorList>
    </citation>
    <scope>NUCLEOTIDE SEQUENCE [LARGE SCALE GENOMIC DNA]</scope>
    <source>
        <strain evidence="2 3">DSM 43023</strain>
    </source>
</reference>
<dbReference type="InterPro" id="IPR009057">
    <property type="entry name" value="Homeodomain-like_sf"/>
</dbReference>
<dbReference type="EMBL" id="JACHJU010000001">
    <property type="protein sequence ID" value="MBB4936830.1"/>
    <property type="molecule type" value="Genomic_DNA"/>
</dbReference>
<feature type="region of interest" description="Disordered" evidence="1">
    <location>
        <begin position="151"/>
        <end position="186"/>
    </location>
</feature>
<name>A0A7W7RRF1_9ACTN</name>
<dbReference type="RefSeq" id="WP_246465993.1">
    <property type="nucleotide sequence ID" value="NZ_BAABEK010000296.1"/>
</dbReference>
<organism evidence="2 3">
    <name type="scientific">Streptosporangium album</name>
    <dbReference type="NCBI Taxonomy" id="47479"/>
    <lineage>
        <taxon>Bacteria</taxon>
        <taxon>Bacillati</taxon>
        <taxon>Actinomycetota</taxon>
        <taxon>Actinomycetes</taxon>
        <taxon>Streptosporangiales</taxon>
        <taxon>Streptosporangiaceae</taxon>
        <taxon>Streptosporangium</taxon>
    </lineage>
</organism>
<keyword evidence="3" id="KW-1185">Reference proteome</keyword>
<comment type="caution">
    <text evidence="2">The sequence shown here is derived from an EMBL/GenBank/DDBJ whole genome shotgun (WGS) entry which is preliminary data.</text>
</comment>
<protein>
    <submittedName>
        <fullName evidence="2">Transposase</fullName>
    </submittedName>
</protein>
<dbReference type="Proteomes" id="UP000534286">
    <property type="component" value="Unassembled WGS sequence"/>
</dbReference>
<evidence type="ECO:0000313" key="3">
    <source>
        <dbReference type="Proteomes" id="UP000534286"/>
    </source>
</evidence>
<evidence type="ECO:0000313" key="2">
    <source>
        <dbReference type="EMBL" id="MBB4936830.1"/>
    </source>
</evidence>
<sequence length="186" mass="20527">MDAEEERQIRKLAGARHAPGDWIMRAQIIAFSWQGLRTSAIAAKLGCHMQTVRERIERFNTEGLAGLGDRPGAGRKPRITEVERGRIIALARSTPPGRLARDEAGDLAAADESGPPQWTLDSLTAAARAAGITVARSQVRRILLKEKVRRRHTRSWTESTDPDFAPKGTLRDETGGGAVRRRRPVH</sequence>
<dbReference type="AlphaFoldDB" id="A0A7W7RRF1"/>
<dbReference type="Pfam" id="PF13565">
    <property type="entry name" value="HTH_32"/>
    <property type="match status" value="1"/>
</dbReference>